<gene>
    <name evidence="2" type="ORF">ETD85_11310</name>
</gene>
<dbReference type="Proteomes" id="UP000306628">
    <property type="component" value="Unassembled WGS sequence"/>
</dbReference>
<dbReference type="EMBL" id="VCKX01000026">
    <property type="protein sequence ID" value="TMR36192.1"/>
    <property type="molecule type" value="Genomic_DNA"/>
</dbReference>
<reference evidence="2 3" key="1">
    <citation type="submission" date="2019-05" db="EMBL/GenBank/DDBJ databases">
        <title>Draft genome sequence of Nonomuraea zeae DSM 100528.</title>
        <authorList>
            <person name="Saricaoglu S."/>
            <person name="Isik K."/>
        </authorList>
    </citation>
    <scope>NUCLEOTIDE SEQUENCE [LARGE SCALE GENOMIC DNA]</scope>
    <source>
        <strain evidence="2 3">DSM 100528</strain>
    </source>
</reference>
<sequence length="135" mass="13360">MSIFSSQFDRAREVSRAYAGEASERRFWIPAAVAVAGAAAGVAALAAASEAGAATEPGEGTADWGAGWDEGWGAGPVADDSQAASGGGDDGSQAAPGSGDDGGAWSYHSDYTGASIGGDGDFFYFTDGDTSYTIG</sequence>
<dbReference type="AlphaFoldDB" id="A0A5S4GTY5"/>
<feature type="region of interest" description="Disordered" evidence="1">
    <location>
        <begin position="49"/>
        <end position="110"/>
    </location>
</feature>
<evidence type="ECO:0000313" key="2">
    <source>
        <dbReference type="EMBL" id="TMR36192.1"/>
    </source>
</evidence>
<organism evidence="2 3">
    <name type="scientific">Nonomuraea zeae</name>
    <dbReference type="NCBI Taxonomy" id="1642303"/>
    <lineage>
        <taxon>Bacteria</taxon>
        <taxon>Bacillati</taxon>
        <taxon>Actinomycetota</taxon>
        <taxon>Actinomycetes</taxon>
        <taxon>Streptosporangiales</taxon>
        <taxon>Streptosporangiaceae</taxon>
        <taxon>Nonomuraea</taxon>
    </lineage>
</organism>
<feature type="compositionally biased region" description="Low complexity" evidence="1">
    <location>
        <begin position="49"/>
        <end position="67"/>
    </location>
</feature>
<dbReference type="RefSeq" id="WP_138689607.1">
    <property type="nucleotide sequence ID" value="NZ_JBHSAZ010000026.1"/>
</dbReference>
<proteinExistence type="predicted"/>
<evidence type="ECO:0000313" key="3">
    <source>
        <dbReference type="Proteomes" id="UP000306628"/>
    </source>
</evidence>
<comment type="caution">
    <text evidence="2">The sequence shown here is derived from an EMBL/GenBank/DDBJ whole genome shotgun (WGS) entry which is preliminary data.</text>
</comment>
<evidence type="ECO:0000256" key="1">
    <source>
        <dbReference type="SAM" id="MobiDB-lite"/>
    </source>
</evidence>
<keyword evidence="3" id="KW-1185">Reference proteome</keyword>
<accession>A0A5S4GTY5</accession>
<protein>
    <submittedName>
        <fullName evidence="2">Uncharacterized protein</fullName>
    </submittedName>
</protein>
<dbReference type="OrthoDB" id="3540675at2"/>
<name>A0A5S4GTY5_9ACTN</name>